<proteinExistence type="predicted"/>
<sequence>MLTKVLPDRGVNLEGLRLHSPSLVKRSVLIQISDQTRYFPATLTAECWDRHLQRTSSYVLYIRYTSSYLG</sequence>
<accession>A0AAE0YCD2</accession>
<dbReference type="AlphaFoldDB" id="A0AAE0YCD2"/>
<name>A0AAE0YCD2_9GAST</name>
<organism evidence="1 2">
    <name type="scientific">Elysia crispata</name>
    <name type="common">lettuce slug</name>
    <dbReference type="NCBI Taxonomy" id="231223"/>
    <lineage>
        <taxon>Eukaryota</taxon>
        <taxon>Metazoa</taxon>
        <taxon>Spiralia</taxon>
        <taxon>Lophotrochozoa</taxon>
        <taxon>Mollusca</taxon>
        <taxon>Gastropoda</taxon>
        <taxon>Heterobranchia</taxon>
        <taxon>Euthyneura</taxon>
        <taxon>Panpulmonata</taxon>
        <taxon>Sacoglossa</taxon>
        <taxon>Placobranchoidea</taxon>
        <taxon>Plakobranchidae</taxon>
        <taxon>Elysia</taxon>
    </lineage>
</organism>
<keyword evidence="2" id="KW-1185">Reference proteome</keyword>
<evidence type="ECO:0000313" key="1">
    <source>
        <dbReference type="EMBL" id="KAK3740489.1"/>
    </source>
</evidence>
<reference evidence="1" key="1">
    <citation type="journal article" date="2023" name="G3 (Bethesda)">
        <title>A reference genome for the long-term kleptoplast-retaining sea slug Elysia crispata morphotype clarki.</title>
        <authorList>
            <person name="Eastman K.E."/>
            <person name="Pendleton A.L."/>
            <person name="Shaikh M.A."/>
            <person name="Suttiyut T."/>
            <person name="Ogas R."/>
            <person name="Tomko P."/>
            <person name="Gavelis G."/>
            <person name="Widhalm J.R."/>
            <person name="Wisecaver J.H."/>
        </authorList>
    </citation>
    <scope>NUCLEOTIDE SEQUENCE</scope>
    <source>
        <strain evidence="1">ECLA1</strain>
    </source>
</reference>
<evidence type="ECO:0000313" key="2">
    <source>
        <dbReference type="Proteomes" id="UP001283361"/>
    </source>
</evidence>
<protein>
    <submittedName>
        <fullName evidence="1">Uncharacterized protein</fullName>
    </submittedName>
</protein>
<dbReference type="EMBL" id="JAWDGP010006468">
    <property type="protein sequence ID" value="KAK3740489.1"/>
    <property type="molecule type" value="Genomic_DNA"/>
</dbReference>
<gene>
    <name evidence="1" type="ORF">RRG08_000476</name>
</gene>
<dbReference type="Proteomes" id="UP001283361">
    <property type="component" value="Unassembled WGS sequence"/>
</dbReference>
<comment type="caution">
    <text evidence="1">The sequence shown here is derived from an EMBL/GenBank/DDBJ whole genome shotgun (WGS) entry which is preliminary data.</text>
</comment>